<feature type="transmembrane region" description="Helical" evidence="1">
    <location>
        <begin position="225"/>
        <end position="246"/>
    </location>
</feature>
<accession>A0ABR9MVN0</accession>
<proteinExistence type="predicted"/>
<evidence type="ECO:0000313" key="2">
    <source>
        <dbReference type="EMBL" id="MBE1875061.1"/>
    </source>
</evidence>
<sequence>MSTLAQTLDARRAAADRSAVRTVAKHIGGVLVGVGAWYWPIIVLAAAIIALIQQRFDALDGSTVQYVVGSARWFAFSLGVIVPLAMIRPHLAAGGTRRALFRGVVRGAGLAGASFGLVIACLYAAEQGVWRLLDLDWHRSLGLDESTGAVGFAVNAVGEGLVAFTYFLLGAAVSAGFVRFGPWLGLVVCLSLGIPAVVADIALYAGPATALAQQVLGLSGPLPALAGLLVVVVAAAATCLALHLLLRSIPVKRTVF</sequence>
<comment type="caution">
    <text evidence="2">The sequence shown here is derived from an EMBL/GenBank/DDBJ whole genome shotgun (WGS) entry which is preliminary data.</text>
</comment>
<protein>
    <submittedName>
        <fullName evidence="2">Uncharacterized protein</fullName>
    </submittedName>
</protein>
<feature type="transmembrane region" description="Helical" evidence="1">
    <location>
        <begin position="64"/>
        <end position="87"/>
    </location>
</feature>
<evidence type="ECO:0000256" key="1">
    <source>
        <dbReference type="SAM" id="Phobius"/>
    </source>
</evidence>
<feature type="transmembrane region" description="Helical" evidence="1">
    <location>
        <begin position="183"/>
        <end position="205"/>
    </location>
</feature>
<keyword evidence="1" id="KW-0812">Transmembrane</keyword>
<keyword evidence="3" id="KW-1185">Reference proteome</keyword>
<dbReference type="RefSeq" id="WP_192861643.1">
    <property type="nucleotide sequence ID" value="NZ_JADAQT010000057.1"/>
</dbReference>
<feature type="transmembrane region" description="Helical" evidence="1">
    <location>
        <begin position="99"/>
        <end position="125"/>
    </location>
</feature>
<feature type="transmembrane region" description="Helical" evidence="1">
    <location>
        <begin position="27"/>
        <end position="52"/>
    </location>
</feature>
<gene>
    <name evidence="2" type="ORF">IHE71_04950</name>
</gene>
<keyword evidence="1" id="KW-1133">Transmembrane helix</keyword>
<keyword evidence="1" id="KW-0472">Membrane</keyword>
<reference evidence="2 3" key="1">
    <citation type="submission" date="2020-10" db="EMBL/GenBank/DDBJ databases">
        <title>Myceligenerans pegani sp. nov., an endophytic actinomycete isolated from Peganum harmala L. in Xinjiang, China.</title>
        <authorList>
            <person name="Xin L."/>
        </authorList>
    </citation>
    <scope>NUCLEOTIDE SEQUENCE [LARGE SCALE GENOMIC DNA]</scope>
    <source>
        <strain evidence="2 3">TRM65318</strain>
    </source>
</reference>
<organism evidence="2 3">
    <name type="scientific">Myceligenerans pegani</name>
    <dbReference type="NCBI Taxonomy" id="2776917"/>
    <lineage>
        <taxon>Bacteria</taxon>
        <taxon>Bacillati</taxon>
        <taxon>Actinomycetota</taxon>
        <taxon>Actinomycetes</taxon>
        <taxon>Micrococcales</taxon>
        <taxon>Promicromonosporaceae</taxon>
        <taxon>Myceligenerans</taxon>
    </lineage>
</organism>
<evidence type="ECO:0000313" key="3">
    <source>
        <dbReference type="Proteomes" id="UP000625527"/>
    </source>
</evidence>
<feature type="transmembrane region" description="Helical" evidence="1">
    <location>
        <begin position="149"/>
        <end position="171"/>
    </location>
</feature>
<dbReference type="Proteomes" id="UP000625527">
    <property type="component" value="Unassembled WGS sequence"/>
</dbReference>
<dbReference type="EMBL" id="JADAQT010000057">
    <property type="protein sequence ID" value="MBE1875061.1"/>
    <property type="molecule type" value="Genomic_DNA"/>
</dbReference>
<name>A0ABR9MVN0_9MICO</name>